<gene>
    <name evidence="3" type="ORF">BT96DRAFT_752125</name>
</gene>
<dbReference type="Gene3D" id="3.30.420.10">
    <property type="entry name" value="Ribonuclease H-like superfamily/Ribonuclease H"/>
    <property type="match status" value="1"/>
</dbReference>
<proteinExistence type="predicted"/>
<feature type="non-terminal residue" evidence="3">
    <location>
        <position position="1"/>
    </location>
</feature>
<name>A0A6A4I5A1_9AGAR</name>
<keyword evidence="4" id="KW-1185">Reference proteome</keyword>
<dbReference type="EMBL" id="ML769397">
    <property type="protein sequence ID" value="KAE9407132.1"/>
    <property type="molecule type" value="Genomic_DNA"/>
</dbReference>
<accession>A0A6A4I5A1</accession>
<feature type="compositionally biased region" description="Basic and acidic residues" evidence="1">
    <location>
        <begin position="8"/>
        <end position="22"/>
    </location>
</feature>
<feature type="domain" description="RNase H type-1" evidence="2">
    <location>
        <begin position="1"/>
        <end position="25"/>
    </location>
</feature>
<feature type="region of interest" description="Disordered" evidence="1">
    <location>
        <begin position="1"/>
        <end position="43"/>
    </location>
</feature>
<dbReference type="InterPro" id="IPR002156">
    <property type="entry name" value="RNaseH_domain"/>
</dbReference>
<dbReference type="InterPro" id="IPR036397">
    <property type="entry name" value="RNaseH_sf"/>
</dbReference>
<evidence type="ECO:0000313" key="4">
    <source>
        <dbReference type="Proteomes" id="UP000799118"/>
    </source>
</evidence>
<evidence type="ECO:0000259" key="2">
    <source>
        <dbReference type="PROSITE" id="PS50879"/>
    </source>
</evidence>
<dbReference type="Proteomes" id="UP000799118">
    <property type="component" value="Unassembled WGS sequence"/>
</dbReference>
<evidence type="ECO:0000313" key="3">
    <source>
        <dbReference type="EMBL" id="KAE9407132.1"/>
    </source>
</evidence>
<reference evidence="3" key="1">
    <citation type="journal article" date="2019" name="Environ. Microbiol.">
        <title>Fungal ecological strategies reflected in gene transcription - a case study of two litter decomposers.</title>
        <authorList>
            <person name="Barbi F."/>
            <person name="Kohler A."/>
            <person name="Barry K."/>
            <person name="Baskaran P."/>
            <person name="Daum C."/>
            <person name="Fauchery L."/>
            <person name="Ihrmark K."/>
            <person name="Kuo A."/>
            <person name="LaButti K."/>
            <person name="Lipzen A."/>
            <person name="Morin E."/>
            <person name="Grigoriev I.V."/>
            <person name="Henrissat B."/>
            <person name="Lindahl B."/>
            <person name="Martin F."/>
        </authorList>
    </citation>
    <scope>NUCLEOTIDE SEQUENCE</scope>
    <source>
        <strain evidence="3">JB14</strain>
    </source>
</reference>
<evidence type="ECO:0000256" key="1">
    <source>
        <dbReference type="SAM" id="MobiDB-lite"/>
    </source>
</evidence>
<sequence length="87" mass="9698">ISWVPGHTEMDGNEKADAEAKKAAVGRSSPRKKLPVQLHDPLPRSRTSIIRTYRASLQTQHDKTWQNSPRFAKFSLIDASAATKASR</sequence>
<protein>
    <recommendedName>
        <fullName evidence="2">RNase H type-1 domain-containing protein</fullName>
    </recommendedName>
</protein>
<dbReference type="GO" id="GO:0004523">
    <property type="term" value="F:RNA-DNA hybrid ribonuclease activity"/>
    <property type="evidence" value="ECO:0007669"/>
    <property type="project" value="InterPro"/>
</dbReference>
<organism evidence="3 4">
    <name type="scientific">Gymnopus androsaceus JB14</name>
    <dbReference type="NCBI Taxonomy" id="1447944"/>
    <lineage>
        <taxon>Eukaryota</taxon>
        <taxon>Fungi</taxon>
        <taxon>Dikarya</taxon>
        <taxon>Basidiomycota</taxon>
        <taxon>Agaricomycotina</taxon>
        <taxon>Agaricomycetes</taxon>
        <taxon>Agaricomycetidae</taxon>
        <taxon>Agaricales</taxon>
        <taxon>Marasmiineae</taxon>
        <taxon>Omphalotaceae</taxon>
        <taxon>Gymnopus</taxon>
    </lineage>
</organism>
<feature type="non-terminal residue" evidence="3">
    <location>
        <position position="87"/>
    </location>
</feature>
<dbReference type="GO" id="GO:0003676">
    <property type="term" value="F:nucleic acid binding"/>
    <property type="evidence" value="ECO:0007669"/>
    <property type="project" value="InterPro"/>
</dbReference>
<dbReference type="PROSITE" id="PS50879">
    <property type="entry name" value="RNASE_H_1"/>
    <property type="match status" value="1"/>
</dbReference>
<dbReference type="OrthoDB" id="3265515at2759"/>
<dbReference type="AlphaFoldDB" id="A0A6A4I5A1"/>